<evidence type="ECO:0000256" key="1">
    <source>
        <dbReference type="SAM" id="Phobius"/>
    </source>
</evidence>
<comment type="caution">
    <text evidence="2">The sequence shown here is derived from an EMBL/GenBank/DDBJ whole genome shotgun (WGS) entry which is preliminary data.</text>
</comment>
<feature type="transmembrane region" description="Helical" evidence="1">
    <location>
        <begin position="6"/>
        <end position="26"/>
    </location>
</feature>
<dbReference type="EMBL" id="VSDO01000005">
    <property type="protein sequence ID" value="TYA10912.1"/>
    <property type="molecule type" value="Genomic_DNA"/>
</dbReference>
<accession>A0A5D0CMK2</accession>
<evidence type="ECO:0000313" key="3">
    <source>
        <dbReference type="Proteomes" id="UP000325218"/>
    </source>
</evidence>
<evidence type="ECO:0000313" key="2">
    <source>
        <dbReference type="EMBL" id="TYA10912.1"/>
    </source>
</evidence>
<keyword evidence="1" id="KW-1133">Transmembrane helix</keyword>
<gene>
    <name evidence="2" type="ORF">FRY98_24390</name>
</gene>
<reference evidence="2 3" key="1">
    <citation type="submission" date="2019-08" db="EMBL/GenBank/DDBJ databases">
        <title>Genome sequencing of Paenibacillus faecis DSM 23593(T).</title>
        <authorList>
            <person name="Kook J.-K."/>
            <person name="Park S.-N."/>
            <person name="Lim Y.K."/>
        </authorList>
    </citation>
    <scope>NUCLEOTIDE SEQUENCE [LARGE SCALE GENOMIC DNA]</scope>
    <source>
        <strain evidence="2 3">DSM 23593</strain>
    </source>
</reference>
<sequence length="155" mass="17761">MGFDWGGFAGSIVGVLGAYGIAVWQVRKQREAEEPSKHKKIYELSILISEHLNSAWSYFATENFEYGELFRKVIEFNNSIIKYQSEAIGTDKRLVAVVSETIQGLSDISKKFSAKPRNHENYMLYEGELITLAEVMRGKCLEIRDEIVKQNKQDF</sequence>
<dbReference type="Proteomes" id="UP000325218">
    <property type="component" value="Unassembled WGS sequence"/>
</dbReference>
<proteinExistence type="predicted"/>
<organism evidence="2 3">
    <name type="scientific">Paenibacillus faecis</name>
    <dbReference type="NCBI Taxonomy" id="862114"/>
    <lineage>
        <taxon>Bacteria</taxon>
        <taxon>Bacillati</taxon>
        <taxon>Bacillota</taxon>
        <taxon>Bacilli</taxon>
        <taxon>Bacillales</taxon>
        <taxon>Paenibacillaceae</taxon>
        <taxon>Paenibacillus</taxon>
    </lineage>
</organism>
<keyword evidence="1" id="KW-0472">Membrane</keyword>
<dbReference type="AlphaFoldDB" id="A0A5D0CMK2"/>
<name>A0A5D0CMK2_9BACL</name>
<dbReference type="OrthoDB" id="2663777at2"/>
<keyword evidence="3" id="KW-1185">Reference proteome</keyword>
<dbReference type="RefSeq" id="WP_148457032.1">
    <property type="nucleotide sequence ID" value="NZ_VSDO01000005.1"/>
</dbReference>
<keyword evidence="1" id="KW-0812">Transmembrane</keyword>
<protein>
    <submittedName>
        <fullName evidence="2">Uncharacterized protein</fullName>
    </submittedName>
</protein>